<keyword evidence="2" id="KW-1185">Reference proteome</keyword>
<dbReference type="AlphaFoldDB" id="A0A484GKS9"/>
<organism evidence="1 2">
    <name type="scientific">Sousa chinensis</name>
    <name type="common">Indo-pacific humpbacked dolphin</name>
    <name type="synonym">Steno chinensis</name>
    <dbReference type="NCBI Taxonomy" id="103600"/>
    <lineage>
        <taxon>Eukaryota</taxon>
        <taxon>Metazoa</taxon>
        <taxon>Chordata</taxon>
        <taxon>Craniata</taxon>
        <taxon>Vertebrata</taxon>
        <taxon>Euteleostomi</taxon>
        <taxon>Mammalia</taxon>
        <taxon>Eutheria</taxon>
        <taxon>Laurasiatheria</taxon>
        <taxon>Artiodactyla</taxon>
        <taxon>Whippomorpha</taxon>
        <taxon>Cetacea</taxon>
        <taxon>Odontoceti</taxon>
        <taxon>Delphinidae</taxon>
        <taxon>Sousa</taxon>
    </lineage>
</organism>
<gene>
    <name evidence="1" type="ORF">DBR06_SOUSAS11510016</name>
</gene>
<reference evidence="1 2" key="1">
    <citation type="journal article" date="2018" name="Genomics">
        <title>Molecular footprints of inshore aquatic adaptation in Indo-Pacific humpback dolphin (Sousa chinensis).</title>
        <authorList>
            <person name="Ming Y."/>
            <person name="Jian J."/>
            <person name="Yu F."/>
            <person name="Yu X."/>
            <person name="Wang J."/>
            <person name="Liu W."/>
        </authorList>
    </citation>
    <scope>NUCLEOTIDE SEQUENCE [LARGE SCALE GENOMIC DNA]</scope>
    <source>
        <strain evidence="1">MY-2018</strain>
        <tissue evidence="1">Skin</tissue>
    </source>
</reference>
<comment type="caution">
    <text evidence="1">The sequence shown here is derived from an EMBL/GenBank/DDBJ whole genome shotgun (WGS) entry which is preliminary data.</text>
</comment>
<feature type="non-terminal residue" evidence="1">
    <location>
        <position position="1"/>
    </location>
</feature>
<dbReference type="EMBL" id="QWLN02006713">
    <property type="protein sequence ID" value="TEA36108.1"/>
    <property type="molecule type" value="Genomic_DNA"/>
</dbReference>
<accession>A0A484GKS9</accession>
<feature type="non-terminal residue" evidence="1">
    <location>
        <position position="43"/>
    </location>
</feature>
<name>A0A484GKS9_SOUCH</name>
<protein>
    <submittedName>
        <fullName evidence="1">Uncharacterized protein</fullName>
    </submittedName>
</protein>
<evidence type="ECO:0000313" key="1">
    <source>
        <dbReference type="EMBL" id="TEA36108.1"/>
    </source>
</evidence>
<proteinExistence type="predicted"/>
<sequence length="43" mass="4855">LTSWAFHCTTVDVIHDVMRVAAINIAVHQLGSPWDLFNGSRQF</sequence>
<dbReference type="Proteomes" id="UP000295264">
    <property type="component" value="Unassembled WGS sequence"/>
</dbReference>
<evidence type="ECO:0000313" key="2">
    <source>
        <dbReference type="Proteomes" id="UP000295264"/>
    </source>
</evidence>